<dbReference type="SMART" id="SM00494">
    <property type="entry name" value="ChtBD2"/>
    <property type="match status" value="1"/>
</dbReference>
<keyword evidence="4" id="KW-1185">Reference proteome</keyword>
<reference evidence="3 4" key="1">
    <citation type="submission" date="2021-06" db="EMBL/GenBank/DDBJ databases">
        <title>Caerostris darwini draft genome.</title>
        <authorList>
            <person name="Kono N."/>
            <person name="Arakawa K."/>
        </authorList>
    </citation>
    <scope>NUCLEOTIDE SEQUENCE [LARGE SCALE GENOMIC DNA]</scope>
</reference>
<dbReference type="InterPro" id="IPR002557">
    <property type="entry name" value="Chitin-bd_dom"/>
</dbReference>
<organism evidence="3 4">
    <name type="scientific">Caerostris darwini</name>
    <dbReference type="NCBI Taxonomy" id="1538125"/>
    <lineage>
        <taxon>Eukaryota</taxon>
        <taxon>Metazoa</taxon>
        <taxon>Ecdysozoa</taxon>
        <taxon>Arthropoda</taxon>
        <taxon>Chelicerata</taxon>
        <taxon>Arachnida</taxon>
        <taxon>Araneae</taxon>
        <taxon>Araneomorphae</taxon>
        <taxon>Entelegynae</taxon>
        <taxon>Araneoidea</taxon>
        <taxon>Araneidae</taxon>
        <taxon>Caerostris</taxon>
    </lineage>
</organism>
<evidence type="ECO:0000313" key="3">
    <source>
        <dbReference type="EMBL" id="GIY18961.1"/>
    </source>
</evidence>
<gene>
    <name evidence="3" type="ORF">CDAR_53281</name>
</gene>
<dbReference type="Gene3D" id="2.170.140.10">
    <property type="entry name" value="Chitin binding domain"/>
    <property type="match status" value="1"/>
</dbReference>
<proteinExistence type="predicted"/>
<dbReference type="SUPFAM" id="SSF57625">
    <property type="entry name" value="Invertebrate chitin-binding proteins"/>
    <property type="match status" value="1"/>
</dbReference>
<keyword evidence="1" id="KW-0732">Signal</keyword>
<dbReference type="GO" id="GO:0008061">
    <property type="term" value="F:chitin binding"/>
    <property type="evidence" value="ECO:0007669"/>
    <property type="project" value="InterPro"/>
</dbReference>
<evidence type="ECO:0000313" key="4">
    <source>
        <dbReference type="Proteomes" id="UP001054837"/>
    </source>
</evidence>
<evidence type="ECO:0000259" key="2">
    <source>
        <dbReference type="PROSITE" id="PS50940"/>
    </source>
</evidence>
<feature type="domain" description="Chitin-binding type-2" evidence="2">
    <location>
        <begin position="16"/>
        <end position="74"/>
    </location>
</feature>
<dbReference type="Proteomes" id="UP001054837">
    <property type="component" value="Unassembled WGS sequence"/>
</dbReference>
<accession>A0AAV4RDC9</accession>
<dbReference type="GO" id="GO:0005576">
    <property type="term" value="C:extracellular region"/>
    <property type="evidence" value="ECO:0007669"/>
    <property type="project" value="InterPro"/>
</dbReference>
<protein>
    <recommendedName>
        <fullName evidence="2">Chitin-binding type-2 domain-containing protein</fullName>
    </recommendedName>
</protein>
<evidence type="ECO:0000256" key="1">
    <source>
        <dbReference type="SAM" id="SignalP"/>
    </source>
</evidence>
<feature type="signal peptide" evidence="1">
    <location>
        <begin position="1"/>
        <end position="16"/>
    </location>
</feature>
<dbReference type="AlphaFoldDB" id="A0AAV4RDC9"/>
<comment type="caution">
    <text evidence="3">The sequence shown here is derived from an EMBL/GenBank/DDBJ whole genome shotgun (WGS) entry which is preliminary data.</text>
</comment>
<dbReference type="InterPro" id="IPR036508">
    <property type="entry name" value="Chitin-bd_dom_sf"/>
</dbReference>
<dbReference type="EMBL" id="BPLQ01005988">
    <property type="protein sequence ID" value="GIY18961.1"/>
    <property type="molecule type" value="Genomic_DNA"/>
</dbReference>
<name>A0AAV4RDC9_9ARAC</name>
<dbReference type="Pfam" id="PF01607">
    <property type="entry name" value="CBM_14"/>
    <property type="match status" value="1"/>
</dbReference>
<feature type="chain" id="PRO_5043539921" description="Chitin-binding type-2 domain-containing protein" evidence="1">
    <location>
        <begin position="17"/>
        <end position="166"/>
    </location>
</feature>
<sequence length="166" mass="18606">MKFLIFVLAVLGASTAFECPDGSSAFYHVDESTGCQVYHFCDKSGMLTFTCPSRQAFDTSTKTCVEATSVQCGESTLSRKKRSEVTVHSISRTDLKEQALKVKSILISTLKDSVREVTPAVYDKFESDYSIIYESVKDVLPLYNERIALQLQKAYDYLKNYSIDSS</sequence>
<dbReference type="PROSITE" id="PS50940">
    <property type="entry name" value="CHIT_BIND_II"/>
    <property type="match status" value="1"/>
</dbReference>